<dbReference type="GO" id="GO:0003700">
    <property type="term" value="F:DNA-binding transcription factor activity"/>
    <property type="evidence" value="ECO:0007669"/>
    <property type="project" value="TreeGrafter"/>
</dbReference>
<organism evidence="6 7">
    <name type="scientific">Microbacterium testaceum (strain StLB037)</name>
    <dbReference type="NCBI Taxonomy" id="979556"/>
    <lineage>
        <taxon>Bacteria</taxon>
        <taxon>Bacillati</taxon>
        <taxon>Actinomycetota</taxon>
        <taxon>Actinomycetes</taxon>
        <taxon>Micrococcales</taxon>
        <taxon>Microbacteriaceae</taxon>
        <taxon>Microbacterium</taxon>
    </lineage>
</organism>
<evidence type="ECO:0000256" key="3">
    <source>
        <dbReference type="ARBA" id="ARBA00023163"/>
    </source>
</evidence>
<name>E8NGR4_MICTS</name>
<evidence type="ECO:0000256" key="2">
    <source>
        <dbReference type="ARBA" id="ARBA00023125"/>
    </source>
</evidence>
<keyword evidence="1" id="KW-0805">Transcription regulation</keyword>
<evidence type="ECO:0000313" key="7">
    <source>
        <dbReference type="Proteomes" id="UP000008975"/>
    </source>
</evidence>
<dbReference type="Pfam" id="PF02909">
    <property type="entry name" value="TetR_C_1"/>
    <property type="match status" value="1"/>
</dbReference>
<dbReference type="eggNOG" id="COG1309">
    <property type="taxonomic scope" value="Bacteria"/>
</dbReference>
<dbReference type="Gene3D" id="1.10.10.60">
    <property type="entry name" value="Homeodomain-like"/>
    <property type="match status" value="1"/>
</dbReference>
<dbReference type="InterPro" id="IPR001647">
    <property type="entry name" value="HTH_TetR"/>
</dbReference>
<dbReference type="Pfam" id="PF00440">
    <property type="entry name" value="TetR_N"/>
    <property type="match status" value="1"/>
</dbReference>
<dbReference type="GO" id="GO:0045892">
    <property type="term" value="P:negative regulation of DNA-templated transcription"/>
    <property type="evidence" value="ECO:0007669"/>
    <property type="project" value="InterPro"/>
</dbReference>
<dbReference type="PROSITE" id="PS50977">
    <property type="entry name" value="HTH_TETR_2"/>
    <property type="match status" value="1"/>
</dbReference>
<dbReference type="Proteomes" id="UP000008975">
    <property type="component" value="Chromosome"/>
</dbReference>
<keyword evidence="3" id="KW-0804">Transcription</keyword>
<dbReference type="SUPFAM" id="SSF46689">
    <property type="entry name" value="Homeodomain-like"/>
    <property type="match status" value="1"/>
</dbReference>
<protein>
    <submittedName>
        <fullName evidence="6">Transcriptional regulator</fullName>
    </submittedName>
</protein>
<reference evidence="6 7" key="1">
    <citation type="journal article" date="2011" name="J. Bacteriol.">
        <title>Genome sequence of Microbacterium testaceum StLB037, an N-acylhomoserine lactone-degrading bacterium isolated from potato leaves.</title>
        <authorList>
            <person name="Morohoshi T."/>
            <person name="Wang W.-Z."/>
            <person name="Someya N."/>
            <person name="Ikeda T."/>
        </authorList>
    </citation>
    <scope>NUCLEOTIDE SEQUENCE [LARGE SCALE GENOMIC DNA]</scope>
    <source>
        <strain evidence="6 7">StLB037</strain>
    </source>
</reference>
<feature type="DNA-binding region" description="H-T-H motif" evidence="4">
    <location>
        <begin position="36"/>
        <end position="55"/>
    </location>
</feature>
<feature type="domain" description="HTH tetR-type" evidence="5">
    <location>
        <begin position="13"/>
        <end position="73"/>
    </location>
</feature>
<dbReference type="PANTHER" id="PTHR30055:SF151">
    <property type="entry name" value="TRANSCRIPTIONAL REGULATORY PROTEIN"/>
    <property type="match status" value="1"/>
</dbReference>
<evidence type="ECO:0000259" key="5">
    <source>
        <dbReference type="PROSITE" id="PS50977"/>
    </source>
</evidence>
<dbReference type="InterPro" id="IPR009057">
    <property type="entry name" value="Homeodomain-like_sf"/>
</dbReference>
<dbReference type="OrthoDB" id="3519192at2"/>
<dbReference type="STRING" id="979556.MTES_2399"/>
<keyword evidence="2 4" id="KW-0238">DNA-binding</keyword>
<dbReference type="KEGG" id="mts:MTES_2399"/>
<evidence type="ECO:0000256" key="4">
    <source>
        <dbReference type="PROSITE-ProRule" id="PRU00335"/>
    </source>
</evidence>
<dbReference type="EMBL" id="AP012052">
    <property type="protein sequence ID" value="BAJ75363.1"/>
    <property type="molecule type" value="Genomic_DNA"/>
</dbReference>
<accession>E8NGR4</accession>
<gene>
    <name evidence="6" type="ordered locus">MTES_2399</name>
</gene>
<evidence type="ECO:0000256" key="1">
    <source>
        <dbReference type="ARBA" id="ARBA00023015"/>
    </source>
</evidence>
<dbReference type="AlphaFoldDB" id="E8NGR4"/>
<dbReference type="PANTHER" id="PTHR30055">
    <property type="entry name" value="HTH-TYPE TRANSCRIPTIONAL REGULATOR RUTR"/>
    <property type="match status" value="1"/>
</dbReference>
<proteinExistence type="predicted"/>
<reference key="2">
    <citation type="submission" date="2011-02" db="EMBL/GenBank/DDBJ databases">
        <title>Genome sequence of Microbacterium testaceum StLB037.</title>
        <authorList>
            <person name="Morohoshi T."/>
            <person name="Wang W.Z."/>
            <person name="Someya N."/>
            <person name="Ikeda T."/>
        </authorList>
    </citation>
    <scope>NUCLEOTIDE SEQUENCE</scope>
    <source>
        <strain>StLB037</strain>
    </source>
</reference>
<evidence type="ECO:0000313" key="6">
    <source>
        <dbReference type="EMBL" id="BAJ75363.1"/>
    </source>
</evidence>
<dbReference type="InterPro" id="IPR050109">
    <property type="entry name" value="HTH-type_TetR-like_transc_reg"/>
</dbReference>
<dbReference type="Gene3D" id="1.10.357.10">
    <property type="entry name" value="Tetracycline Repressor, domain 2"/>
    <property type="match status" value="1"/>
</dbReference>
<dbReference type="InterPro" id="IPR036271">
    <property type="entry name" value="Tet_transcr_reg_TetR-rel_C_sf"/>
</dbReference>
<dbReference type="RefSeq" id="WP_013585488.1">
    <property type="nucleotide sequence ID" value="NC_015125.1"/>
</dbReference>
<sequence>MAEEKRTRRKRGSLSRAEIVDAALRLMDGEGESALTFSRLGAELKSSPTAVYRHFASREDLLLALADRLDGISLEGYEPTDDWRADLTDLAWRAWRTAEAHPAAAAATLLMVANSINELRAVEWILRAMTVAGLRGRPAVMQYQVYTQMVLGAASAYGARLVSAGSREVAEGWIQVYAPTDPSQYPHAEAAKAELAMMNYREVFAQQLEMYLAALELTVAAQGEPTETAGVNASGA</sequence>
<dbReference type="GO" id="GO:0000976">
    <property type="term" value="F:transcription cis-regulatory region binding"/>
    <property type="evidence" value="ECO:0007669"/>
    <property type="project" value="TreeGrafter"/>
</dbReference>
<dbReference type="SUPFAM" id="SSF48498">
    <property type="entry name" value="Tetracyclin repressor-like, C-terminal domain"/>
    <property type="match status" value="1"/>
</dbReference>
<dbReference type="HOGENOM" id="CLU_069543_5_1_11"/>
<dbReference type="InterPro" id="IPR004111">
    <property type="entry name" value="Repressor_TetR_C"/>
</dbReference>